<dbReference type="PROSITE" id="PS01256">
    <property type="entry name" value="CULLIN_1"/>
    <property type="match status" value="1"/>
</dbReference>
<evidence type="ECO:0000259" key="13">
    <source>
        <dbReference type="PROSITE" id="PS50069"/>
    </source>
</evidence>
<dbReference type="Gene3D" id="3.30.230.130">
    <property type="entry name" value="Cullin, Chain C, Domain 2"/>
    <property type="match status" value="1"/>
</dbReference>
<dbReference type="InterPro" id="IPR001373">
    <property type="entry name" value="Cullin_N"/>
</dbReference>
<evidence type="ECO:0000256" key="2">
    <source>
        <dbReference type="ARBA" id="ARBA00004906"/>
    </source>
</evidence>
<dbReference type="InterPro" id="IPR059120">
    <property type="entry name" value="Cullin-like_AB"/>
</dbReference>
<keyword evidence="8" id="KW-0832">Ubl conjugation</keyword>
<sequence>MDADMPEVDLELVWAKLCPGLDIIFRRENMSAKYYMGLYSTVYNYCTNLTAAHVPATAESQLQNNFIGSDLYSHVENYVSAYTTALCKRCDDLDGEALLDFYTKEWDSYRFSAKVLDGVFSYLNRHWIRREIDEGRKERYMVYMLSMVLWKRDMFDTLEHKIIPAMLELIRLERTGHTINKRFISAVVENLVELGMDDTVSAKEEEAKRLDIYKNSFEKKFIEATRDFYTNEVSVFHMENGSCTDYLIKVETRIQQEDNRVTLCLHSSTGPPLSGCCNDVMITKQLEFIQAHFGRLLMDKMDDHLARMYRMCLRVENGLPALRKALKEHVQKEGLEALERVAAEAFNDPKLYMSTLLEVHERYQGLVDRSFSKEPGFMKSLDSAAIEFVNKNAVTLRAPPQLQPLKSSELLSRYCDQLFRKSAKMPDENEMDDIQKKVVSWVGIWACLGWGALLRMLEVTIFKYLEDKDVFLKFYTKMFCKRLIGELSASDEAESTFIQKLTDTCGYEFTTRLTKMFQDIQVSRDLTSAFKEKSADDKKCAEFQAMVLSSGSWPNFPTSGLKLPQQLVVTIENFAAHYQTKYTGRRLNWLYSQCRGEVTTTAFKGKKYVFGVTTPQMCTLLLFNEQTTFTAENIMEATGMDGKSTKAVVGSLVKNQVLKSDKALEGDEVPLNATITLNDGYTNKKVRVDLSKMTMKAEPVKETDNVQKGLDEDRKNMIAASIVRIMKARKSLTHTNLVTEVISQLSGRFKPKIEMIKRTVGSLIEKDYLKRSEQQRDLYEYVA</sequence>
<keyword evidence="7" id="KW-0833">Ubl conjugation pathway</keyword>
<dbReference type="PROSITE" id="PS50069">
    <property type="entry name" value="CULLIN_2"/>
    <property type="match status" value="1"/>
</dbReference>
<evidence type="ECO:0000256" key="6">
    <source>
        <dbReference type="ARBA" id="ARBA00022618"/>
    </source>
</evidence>
<evidence type="ECO:0000256" key="7">
    <source>
        <dbReference type="ARBA" id="ARBA00022786"/>
    </source>
</evidence>
<gene>
    <name evidence="14" type="ORF">CRE_12079</name>
</gene>
<dbReference type="FunFam" id="1.20.1310.10:FF:000001">
    <property type="entry name" value="Cullin 3"/>
    <property type="match status" value="1"/>
</dbReference>
<dbReference type="STRING" id="31234.E3MPT1"/>
<keyword evidence="4" id="KW-0963">Cytoplasm</keyword>
<keyword evidence="6" id="KW-0132">Cell division</keyword>
<evidence type="ECO:0000256" key="9">
    <source>
        <dbReference type="ARBA" id="ARBA00023306"/>
    </source>
</evidence>
<keyword evidence="15" id="KW-1185">Reference proteome</keyword>
<dbReference type="PANTHER" id="PTHR11932">
    <property type="entry name" value="CULLIN"/>
    <property type="match status" value="1"/>
</dbReference>
<proteinExistence type="inferred from homology"/>
<dbReference type="GO" id="GO:0006511">
    <property type="term" value="P:ubiquitin-dependent protein catabolic process"/>
    <property type="evidence" value="ECO:0007669"/>
    <property type="project" value="InterPro"/>
</dbReference>
<comment type="subcellular location">
    <subcellularLocation>
        <location evidence="1">Cytoplasm</location>
    </subcellularLocation>
</comment>
<name>E3MPT1_CAERE</name>
<dbReference type="EMBL" id="DS268464">
    <property type="protein sequence ID" value="EFP06730.1"/>
    <property type="molecule type" value="Genomic_DNA"/>
</dbReference>
<dbReference type="FunFam" id="3.30.230.130:FF:000003">
    <property type="entry name" value="Cullin 2"/>
    <property type="match status" value="1"/>
</dbReference>
<dbReference type="SMART" id="SM00884">
    <property type="entry name" value="Cullin_Nedd8"/>
    <property type="match status" value="1"/>
</dbReference>
<dbReference type="Pfam" id="PF00888">
    <property type="entry name" value="Cullin"/>
    <property type="match status" value="1"/>
</dbReference>
<dbReference type="FunFam" id="1.20.1310.10:FF:000029">
    <property type="entry name" value="Cullin homolog 1"/>
    <property type="match status" value="1"/>
</dbReference>
<dbReference type="SUPFAM" id="SSF46785">
    <property type="entry name" value="Winged helix' DNA-binding domain"/>
    <property type="match status" value="1"/>
</dbReference>
<comment type="pathway">
    <text evidence="2">Protein modification; protein ubiquitination.</text>
</comment>
<feature type="domain" description="Cullin family profile" evidence="13">
    <location>
        <begin position="406"/>
        <end position="653"/>
    </location>
</feature>
<evidence type="ECO:0000256" key="5">
    <source>
        <dbReference type="ARBA" id="ARBA00022499"/>
    </source>
</evidence>
<keyword evidence="5" id="KW-1017">Isopeptide bond</keyword>
<dbReference type="GO" id="GO:0051301">
    <property type="term" value="P:cell division"/>
    <property type="evidence" value="ECO:0007669"/>
    <property type="project" value="UniProtKB-KW"/>
</dbReference>
<dbReference type="Pfam" id="PF10557">
    <property type="entry name" value="Cullin_Nedd8"/>
    <property type="match status" value="1"/>
</dbReference>
<dbReference type="Gene3D" id="1.20.1310.10">
    <property type="entry name" value="Cullin Repeats"/>
    <property type="match status" value="4"/>
</dbReference>
<evidence type="ECO:0000256" key="1">
    <source>
        <dbReference type="ARBA" id="ARBA00004496"/>
    </source>
</evidence>
<evidence type="ECO:0000256" key="10">
    <source>
        <dbReference type="ARBA" id="ARBA00069612"/>
    </source>
</evidence>
<dbReference type="InterPro" id="IPR019559">
    <property type="entry name" value="Cullin_neddylation_domain"/>
</dbReference>
<dbReference type="InParanoid" id="E3MPT1"/>
<dbReference type="InterPro" id="IPR045093">
    <property type="entry name" value="Cullin"/>
</dbReference>
<dbReference type="InterPro" id="IPR036317">
    <property type="entry name" value="Cullin_homology_sf"/>
</dbReference>
<dbReference type="Gene3D" id="1.10.10.10">
    <property type="entry name" value="Winged helix-like DNA-binding domain superfamily/Winged helix DNA-binding domain"/>
    <property type="match status" value="1"/>
</dbReference>
<dbReference type="InterPro" id="IPR016158">
    <property type="entry name" value="Cullin_homology"/>
</dbReference>
<dbReference type="SMART" id="SM00182">
    <property type="entry name" value="CULLIN"/>
    <property type="match status" value="1"/>
</dbReference>
<dbReference type="eggNOG" id="KOG2166">
    <property type="taxonomic scope" value="Eukaryota"/>
</dbReference>
<dbReference type="Pfam" id="PF26557">
    <property type="entry name" value="Cullin_AB"/>
    <property type="match status" value="1"/>
</dbReference>
<dbReference type="HOGENOM" id="CLU_004747_6_1_1"/>
<keyword evidence="9" id="KW-0131">Cell cycle</keyword>
<reference evidence="14" key="1">
    <citation type="submission" date="2007-07" db="EMBL/GenBank/DDBJ databases">
        <title>PCAP assembly of the Caenorhabditis remanei genome.</title>
        <authorList>
            <consortium name="The Caenorhabditis remanei Sequencing Consortium"/>
            <person name="Wilson R.K."/>
        </authorList>
    </citation>
    <scope>NUCLEOTIDE SEQUENCE [LARGE SCALE GENOMIC DNA]</scope>
    <source>
        <strain evidence="14">PB4641</strain>
    </source>
</reference>
<dbReference type="GO" id="GO:0031625">
    <property type="term" value="F:ubiquitin protein ligase binding"/>
    <property type="evidence" value="ECO:0007669"/>
    <property type="project" value="InterPro"/>
</dbReference>
<dbReference type="FunFam" id="1.20.1310.10:FF:000026">
    <property type="entry name" value="Cullin 1"/>
    <property type="match status" value="1"/>
</dbReference>
<organism evidence="15">
    <name type="scientific">Caenorhabditis remanei</name>
    <name type="common">Caenorhabditis vulgaris</name>
    <dbReference type="NCBI Taxonomy" id="31234"/>
    <lineage>
        <taxon>Eukaryota</taxon>
        <taxon>Metazoa</taxon>
        <taxon>Ecdysozoa</taxon>
        <taxon>Nematoda</taxon>
        <taxon>Chromadorea</taxon>
        <taxon>Rhabditida</taxon>
        <taxon>Rhabditina</taxon>
        <taxon>Rhabditomorpha</taxon>
        <taxon>Rhabditoidea</taxon>
        <taxon>Rhabditidae</taxon>
        <taxon>Peloderinae</taxon>
        <taxon>Caenorhabditis</taxon>
    </lineage>
</organism>
<accession>E3MPT1</accession>
<evidence type="ECO:0000256" key="8">
    <source>
        <dbReference type="ARBA" id="ARBA00022843"/>
    </source>
</evidence>
<dbReference type="GO" id="GO:0005737">
    <property type="term" value="C:cytoplasm"/>
    <property type="evidence" value="ECO:0007669"/>
    <property type="project" value="UniProtKB-SubCell"/>
</dbReference>
<comment type="similarity">
    <text evidence="3 11 12">Belongs to the cullin family.</text>
</comment>
<dbReference type="InterPro" id="IPR036390">
    <property type="entry name" value="WH_DNA-bd_sf"/>
</dbReference>
<evidence type="ECO:0000256" key="3">
    <source>
        <dbReference type="ARBA" id="ARBA00006019"/>
    </source>
</evidence>
<dbReference type="FunFam" id="1.10.10.10:FF:000014">
    <property type="entry name" value="Cullin 1"/>
    <property type="match status" value="1"/>
</dbReference>
<dbReference type="SUPFAM" id="SSF75632">
    <property type="entry name" value="Cullin homology domain"/>
    <property type="match status" value="1"/>
</dbReference>
<dbReference type="GO" id="GO:0006950">
    <property type="term" value="P:response to stress"/>
    <property type="evidence" value="ECO:0007669"/>
    <property type="project" value="UniProtKB-ARBA"/>
</dbReference>
<dbReference type="Proteomes" id="UP000008281">
    <property type="component" value="Unassembled WGS sequence"/>
</dbReference>
<dbReference type="GO" id="GO:0019005">
    <property type="term" value="C:SCF ubiquitin ligase complex"/>
    <property type="evidence" value="ECO:0007669"/>
    <property type="project" value="UniProtKB-ARBA"/>
</dbReference>
<dbReference type="OrthoDB" id="27073at2759"/>
<evidence type="ECO:0000256" key="4">
    <source>
        <dbReference type="ARBA" id="ARBA00022490"/>
    </source>
</evidence>
<evidence type="ECO:0000256" key="11">
    <source>
        <dbReference type="PROSITE-ProRule" id="PRU00330"/>
    </source>
</evidence>
<dbReference type="InterPro" id="IPR016159">
    <property type="entry name" value="Cullin_repeat-like_dom_sf"/>
</dbReference>
<protein>
    <recommendedName>
        <fullName evidence="10">Cullin-1</fullName>
    </recommendedName>
</protein>
<evidence type="ECO:0000256" key="12">
    <source>
        <dbReference type="RuleBase" id="RU003829"/>
    </source>
</evidence>
<evidence type="ECO:0000313" key="15">
    <source>
        <dbReference type="Proteomes" id="UP000008281"/>
    </source>
</evidence>
<dbReference type="InterPro" id="IPR016157">
    <property type="entry name" value="Cullin_CS"/>
</dbReference>
<dbReference type="InterPro" id="IPR036388">
    <property type="entry name" value="WH-like_DNA-bd_sf"/>
</dbReference>
<evidence type="ECO:0000313" key="14">
    <source>
        <dbReference type="EMBL" id="EFP06730.1"/>
    </source>
</evidence>
<dbReference type="OMA" id="PFEESCT"/>
<dbReference type="SUPFAM" id="SSF74788">
    <property type="entry name" value="Cullin repeat-like"/>
    <property type="match status" value="1"/>
</dbReference>
<dbReference type="AlphaFoldDB" id="E3MPT1"/>